<evidence type="ECO:0000313" key="13">
    <source>
        <dbReference type="Proteomes" id="UP000694620"/>
    </source>
</evidence>
<evidence type="ECO:0000256" key="2">
    <source>
        <dbReference type="ARBA" id="ARBA00022729"/>
    </source>
</evidence>
<keyword evidence="8" id="KW-0393">Immunoglobulin domain</keyword>
<evidence type="ECO:0000256" key="6">
    <source>
        <dbReference type="ARBA" id="ARBA00023157"/>
    </source>
</evidence>
<keyword evidence="3" id="KW-0677">Repeat</keyword>
<dbReference type="PANTHER" id="PTHR11890">
    <property type="entry name" value="INTERLEUKIN-1 RECEPTOR FAMILY MEMBER"/>
    <property type="match status" value="1"/>
</dbReference>
<dbReference type="FunFam" id="3.40.50.10140:FF:000009">
    <property type="entry name" value="X-linked interleukin-1 receptor accessory protein-like 1"/>
    <property type="match status" value="1"/>
</dbReference>
<dbReference type="SUPFAM" id="SSF52200">
    <property type="entry name" value="Toll/Interleukin receptor TIR domain"/>
    <property type="match status" value="1"/>
</dbReference>
<dbReference type="Gene3D" id="2.60.40.10">
    <property type="entry name" value="Immunoglobulins"/>
    <property type="match status" value="2"/>
</dbReference>
<dbReference type="SMART" id="SM00409">
    <property type="entry name" value="IG"/>
    <property type="match status" value="2"/>
</dbReference>
<evidence type="ECO:0000256" key="8">
    <source>
        <dbReference type="ARBA" id="ARBA00023319"/>
    </source>
</evidence>
<dbReference type="Proteomes" id="UP000694620">
    <property type="component" value="Chromosome 4"/>
</dbReference>
<dbReference type="InterPro" id="IPR035897">
    <property type="entry name" value="Toll_tir_struct_dom_sf"/>
</dbReference>
<gene>
    <name evidence="12" type="primary">LOC114650765</name>
</gene>
<evidence type="ECO:0000256" key="7">
    <source>
        <dbReference type="ARBA" id="ARBA00023180"/>
    </source>
</evidence>
<keyword evidence="9" id="KW-1133">Transmembrane helix</keyword>
<proteinExistence type="inferred from homology"/>
<keyword evidence="6" id="KW-1015">Disulfide bond</keyword>
<dbReference type="PROSITE" id="PS50104">
    <property type="entry name" value="TIR"/>
    <property type="match status" value="1"/>
</dbReference>
<protein>
    <submittedName>
        <fullName evidence="12">Interleukin-1 receptor type 1-like</fullName>
    </submittedName>
</protein>
<dbReference type="PRINTS" id="PR01537">
    <property type="entry name" value="INTRLKN1R1F"/>
</dbReference>
<dbReference type="FunFam" id="2.60.40.10:FF:000188">
    <property type="entry name" value="Interleukin-1 receptor accessory protein-like 1"/>
    <property type="match status" value="1"/>
</dbReference>
<dbReference type="InterPro" id="IPR007110">
    <property type="entry name" value="Ig-like_dom"/>
</dbReference>
<evidence type="ECO:0000256" key="1">
    <source>
        <dbReference type="ARBA" id="ARBA00009752"/>
    </source>
</evidence>
<organism evidence="12 13">
    <name type="scientific">Erpetoichthys calabaricus</name>
    <name type="common">Rope fish</name>
    <name type="synonym">Calamoichthys calabaricus</name>
    <dbReference type="NCBI Taxonomy" id="27687"/>
    <lineage>
        <taxon>Eukaryota</taxon>
        <taxon>Metazoa</taxon>
        <taxon>Chordata</taxon>
        <taxon>Craniata</taxon>
        <taxon>Vertebrata</taxon>
        <taxon>Euteleostomi</taxon>
        <taxon>Actinopterygii</taxon>
        <taxon>Polypteriformes</taxon>
        <taxon>Polypteridae</taxon>
        <taxon>Erpetoichthys</taxon>
    </lineage>
</organism>
<evidence type="ECO:0000256" key="4">
    <source>
        <dbReference type="ARBA" id="ARBA00022801"/>
    </source>
</evidence>
<evidence type="ECO:0000256" key="9">
    <source>
        <dbReference type="SAM" id="Phobius"/>
    </source>
</evidence>
<dbReference type="PANTHER" id="PTHR11890:SF26">
    <property type="entry name" value="INTERLEUKIN-1 RECEPTOR TYPE 1"/>
    <property type="match status" value="1"/>
</dbReference>
<comment type="similarity">
    <text evidence="1">Belongs to the interleukin-1 receptor family.</text>
</comment>
<reference evidence="12" key="1">
    <citation type="submission" date="2021-06" db="EMBL/GenBank/DDBJ databases">
        <authorList>
            <consortium name="Wellcome Sanger Institute Data Sharing"/>
        </authorList>
    </citation>
    <scope>NUCLEOTIDE SEQUENCE [LARGE SCALE GENOMIC DNA]</scope>
</reference>
<evidence type="ECO:0000256" key="5">
    <source>
        <dbReference type="ARBA" id="ARBA00023027"/>
    </source>
</evidence>
<name>A0A8C4RU77_ERPCA</name>
<keyword evidence="5" id="KW-0520">NAD</keyword>
<dbReference type="Ensembl" id="ENSECRT00000007079.1">
    <property type="protein sequence ID" value="ENSECRP00000006967.1"/>
    <property type="gene ID" value="ENSECRG00000004650.1"/>
</dbReference>
<dbReference type="GeneTree" id="ENSGT01090000259985"/>
<dbReference type="InterPro" id="IPR013783">
    <property type="entry name" value="Ig-like_fold"/>
</dbReference>
<keyword evidence="7" id="KW-0325">Glycoprotein</keyword>
<dbReference type="Pfam" id="PF01582">
    <property type="entry name" value="TIR"/>
    <property type="match status" value="1"/>
</dbReference>
<keyword evidence="13" id="KW-1185">Reference proteome</keyword>
<feature type="domain" description="Ig-like" evidence="11">
    <location>
        <begin position="118"/>
        <end position="226"/>
    </location>
</feature>
<dbReference type="GO" id="GO:0007165">
    <property type="term" value="P:signal transduction"/>
    <property type="evidence" value="ECO:0007669"/>
    <property type="project" value="InterPro"/>
</dbReference>
<dbReference type="InterPro" id="IPR000157">
    <property type="entry name" value="TIR_dom"/>
</dbReference>
<dbReference type="PROSITE" id="PS50835">
    <property type="entry name" value="IG_LIKE"/>
    <property type="match status" value="2"/>
</dbReference>
<dbReference type="InterPro" id="IPR015621">
    <property type="entry name" value="IL-1_rcpt_fam"/>
</dbReference>
<dbReference type="GO" id="GO:0016787">
    <property type="term" value="F:hydrolase activity"/>
    <property type="evidence" value="ECO:0007669"/>
    <property type="project" value="UniProtKB-KW"/>
</dbReference>
<dbReference type="Gene3D" id="3.40.50.10140">
    <property type="entry name" value="Toll/interleukin-1 receptor homology (TIR) domain"/>
    <property type="match status" value="1"/>
</dbReference>
<dbReference type="SUPFAM" id="SSF48726">
    <property type="entry name" value="Immunoglobulin"/>
    <property type="match status" value="2"/>
</dbReference>
<reference evidence="12" key="2">
    <citation type="submission" date="2025-08" db="UniProtKB">
        <authorList>
            <consortium name="Ensembl"/>
        </authorList>
    </citation>
    <scope>IDENTIFICATION</scope>
</reference>
<dbReference type="InterPro" id="IPR003599">
    <property type="entry name" value="Ig_sub"/>
</dbReference>
<feature type="transmembrane region" description="Helical" evidence="9">
    <location>
        <begin position="232"/>
        <end position="253"/>
    </location>
</feature>
<dbReference type="SMART" id="SM00255">
    <property type="entry name" value="TIR"/>
    <property type="match status" value="1"/>
</dbReference>
<evidence type="ECO:0000313" key="12">
    <source>
        <dbReference type="Ensembl" id="ENSECRP00000006967.1"/>
    </source>
</evidence>
<dbReference type="AlphaFoldDB" id="A0A8C4RU77"/>
<dbReference type="Pfam" id="PF07679">
    <property type="entry name" value="I-set"/>
    <property type="match status" value="1"/>
</dbReference>
<evidence type="ECO:0000259" key="11">
    <source>
        <dbReference type="PROSITE" id="PS50835"/>
    </source>
</evidence>
<evidence type="ECO:0000259" key="10">
    <source>
        <dbReference type="PROSITE" id="PS50104"/>
    </source>
</evidence>
<reference evidence="12" key="3">
    <citation type="submission" date="2025-09" db="UniProtKB">
        <authorList>
            <consortium name="Ensembl"/>
        </authorList>
    </citation>
    <scope>IDENTIFICATION</scope>
</reference>
<accession>A0A8C4RU77</accession>
<keyword evidence="2" id="KW-0732">Signal</keyword>
<keyword evidence="9" id="KW-0812">Transmembrane</keyword>
<sequence length="447" mass="51700">MCTKSKKVVLVKDFPCFFTEYLSFASPLRSTIVQCFAKEDVIALDKNPNIEWLKDCRPVQEVSSKMVQTSDGLLIPNVTRNDMGNYTCLINFTYKGHDYVTSSTSFLNIAGESNIQEPLVIYPQNKTMEVAEGSDLNLTCTIYLGGDMISHTTIYWTINHKLLEFFNDSRITQMPNREYEWNNEKYVEVDLLIRGVTADLYEIPLTCVVMNALARHTGNITLKSVDNHHIRLILFLAISGCILLLAVFVCKYFKFEIVLYYRKMCQPFKTTTDGKLYDAYVIYPKTEEMNSHKAETFALEILPEMLENKYGYKLFILGRNELPGEAIPTVIEETISKSRRLIIVLTNWCLTENHWQTICEQQIGLYTSLVKNENKVILIELDKNIQYSSLPESLQYIKKRQGVLQWNQACGLNGRFWKLLRYQMPAQSRIKRHLLDDVEGDRIANPF</sequence>
<keyword evidence="4" id="KW-0378">Hydrolase</keyword>
<keyword evidence="9" id="KW-0472">Membrane</keyword>
<dbReference type="InterPro" id="IPR036179">
    <property type="entry name" value="Ig-like_dom_sf"/>
</dbReference>
<feature type="domain" description="TIR" evidence="10">
    <location>
        <begin position="275"/>
        <end position="424"/>
    </location>
</feature>
<dbReference type="InterPro" id="IPR013098">
    <property type="entry name" value="Ig_I-set"/>
</dbReference>
<evidence type="ECO:0000256" key="3">
    <source>
        <dbReference type="ARBA" id="ARBA00022737"/>
    </source>
</evidence>
<feature type="domain" description="Ig-like" evidence="11">
    <location>
        <begin position="15"/>
        <end position="107"/>
    </location>
</feature>